<evidence type="ECO:0000313" key="2">
    <source>
        <dbReference type="EMBL" id="OHB11733.1"/>
    </source>
</evidence>
<gene>
    <name evidence="2" type="ORF">A3G99_03160</name>
</gene>
<keyword evidence="1" id="KW-0812">Transmembrane</keyword>
<keyword evidence="1" id="KW-1133">Transmembrane helix</keyword>
<dbReference type="AlphaFoldDB" id="A0A1G2UQT9"/>
<dbReference type="EMBL" id="MHWT01000028">
    <property type="protein sequence ID" value="OHB11733.1"/>
    <property type="molecule type" value="Genomic_DNA"/>
</dbReference>
<sequence>MKNNKGFVWKIIIIIAALIALKYYFQFDFIEWLKSPAVRAFWEPIWNLFVRLYQWLDVLVRGWVT</sequence>
<evidence type="ECO:0000313" key="3">
    <source>
        <dbReference type="Proteomes" id="UP000176558"/>
    </source>
</evidence>
<keyword evidence="1" id="KW-0472">Membrane</keyword>
<name>A0A1G2UQT9_9BACT</name>
<protein>
    <submittedName>
        <fullName evidence="2">Uncharacterized protein</fullName>
    </submittedName>
</protein>
<proteinExistence type="predicted"/>
<evidence type="ECO:0000256" key="1">
    <source>
        <dbReference type="SAM" id="Phobius"/>
    </source>
</evidence>
<dbReference type="Proteomes" id="UP000176558">
    <property type="component" value="Unassembled WGS sequence"/>
</dbReference>
<accession>A0A1G2UQT9</accession>
<organism evidence="2 3">
    <name type="scientific">Candidatus Zambryskibacteria bacterium RIFCSPLOWO2_12_FULL_39_23</name>
    <dbReference type="NCBI Taxonomy" id="1802776"/>
    <lineage>
        <taxon>Bacteria</taxon>
        <taxon>Candidatus Zambryskiibacteriota</taxon>
    </lineage>
</organism>
<reference evidence="2 3" key="1">
    <citation type="journal article" date="2016" name="Nat. Commun.">
        <title>Thousands of microbial genomes shed light on interconnected biogeochemical processes in an aquifer system.</title>
        <authorList>
            <person name="Anantharaman K."/>
            <person name="Brown C.T."/>
            <person name="Hug L.A."/>
            <person name="Sharon I."/>
            <person name="Castelle C.J."/>
            <person name="Probst A.J."/>
            <person name="Thomas B.C."/>
            <person name="Singh A."/>
            <person name="Wilkins M.J."/>
            <person name="Karaoz U."/>
            <person name="Brodie E.L."/>
            <person name="Williams K.H."/>
            <person name="Hubbard S.S."/>
            <person name="Banfield J.F."/>
        </authorList>
    </citation>
    <scope>NUCLEOTIDE SEQUENCE [LARGE SCALE GENOMIC DNA]</scope>
</reference>
<feature type="transmembrane region" description="Helical" evidence="1">
    <location>
        <begin position="7"/>
        <end position="25"/>
    </location>
</feature>
<comment type="caution">
    <text evidence="2">The sequence shown here is derived from an EMBL/GenBank/DDBJ whole genome shotgun (WGS) entry which is preliminary data.</text>
</comment>